<dbReference type="EMBL" id="RDQH01000340">
    <property type="protein sequence ID" value="RXH76593.1"/>
    <property type="molecule type" value="Genomic_DNA"/>
</dbReference>
<dbReference type="Proteomes" id="UP000290289">
    <property type="component" value="Chromosome 14"/>
</dbReference>
<dbReference type="InterPro" id="IPR053192">
    <property type="entry name" value="Vacuole_Formation_Reg"/>
</dbReference>
<proteinExistence type="predicted"/>
<sequence>MMHRHPLFVNLQPNKEDCRGCGISLTNARFSCIKCQFHLCVACVKLPPIARYKYHNDPLRTLTYHEVENELREYYCETCEGSEDEILLTPTKFETLIAILIAFWGLGRYPQVKYNAHPGKLTYYSDNNELGEYYCEICIHWLYSYSDCDFHCHAHCVLGRYPQVNLGGTYKHPTHSKHLVTLVEKRA</sequence>
<name>A0A498I657_MALDO</name>
<protein>
    <recommendedName>
        <fullName evidence="3">DC1 domain-containing protein</fullName>
    </recommendedName>
</protein>
<accession>A0A498I657</accession>
<dbReference type="InterPro" id="IPR046349">
    <property type="entry name" value="C1-like_sf"/>
</dbReference>
<dbReference type="AlphaFoldDB" id="A0A498I657"/>
<comment type="caution">
    <text evidence="1">The sequence shown here is derived from an EMBL/GenBank/DDBJ whole genome shotgun (WGS) entry which is preliminary data.</text>
</comment>
<gene>
    <name evidence="1" type="ORF">DVH24_019481</name>
</gene>
<dbReference type="SUPFAM" id="SSF57889">
    <property type="entry name" value="Cysteine-rich domain"/>
    <property type="match status" value="1"/>
</dbReference>
<reference evidence="1 2" key="1">
    <citation type="submission" date="2018-10" db="EMBL/GenBank/DDBJ databases">
        <title>A high-quality apple genome assembly.</title>
        <authorList>
            <person name="Hu J."/>
        </authorList>
    </citation>
    <scope>NUCLEOTIDE SEQUENCE [LARGE SCALE GENOMIC DNA]</scope>
    <source>
        <strain evidence="2">cv. HFTH1</strain>
        <tissue evidence="1">Young leaf</tissue>
    </source>
</reference>
<dbReference type="PANTHER" id="PTHR32410">
    <property type="entry name" value="CYSTEINE/HISTIDINE-RICH C1 DOMAIN FAMILY PROTEIN"/>
    <property type="match status" value="1"/>
</dbReference>
<evidence type="ECO:0008006" key="3">
    <source>
        <dbReference type="Google" id="ProtNLM"/>
    </source>
</evidence>
<dbReference type="PANTHER" id="PTHR32410:SF216">
    <property type="entry name" value="PHORBOL-ESTER_DAG-TYPE DOMAIN-CONTAINING PROTEIN"/>
    <property type="match status" value="1"/>
</dbReference>
<evidence type="ECO:0000313" key="1">
    <source>
        <dbReference type="EMBL" id="RXH76593.1"/>
    </source>
</evidence>
<keyword evidence="2" id="KW-1185">Reference proteome</keyword>
<evidence type="ECO:0000313" key="2">
    <source>
        <dbReference type="Proteomes" id="UP000290289"/>
    </source>
</evidence>
<organism evidence="1 2">
    <name type="scientific">Malus domestica</name>
    <name type="common">Apple</name>
    <name type="synonym">Pyrus malus</name>
    <dbReference type="NCBI Taxonomy" id="3750"/>
    <lineage>
        <taxon>Eukaryota</taxon>
        <taxon>Viridiplantae</taxon>
        <taxon>Streptophyta</taxon>
        <taxon>Embryophyta</taxon>
        <taxon>Tracheophyta</taxon>
        <taxon>Spermatophyta</taxon>
        <taxon>Magnoliopsida</taxon>
        <taxon>eudicotyledons</taxon>
        <taxon>Gunneridae</taxon>
        <taxon>Pentapetalae</taxon>
        <taxon>rosids</taxon>
        <taxon>fabids</taxon>
        <taxon>Rosales</taxon>
        <taxon>Rosaceae</taxon>
        <taxon>Amygdaloideae</taxon>
        <taxon>Maleae</taxon>
        <taxon>Malus</taxon>
    </lineage>
</organism>